<evidence type="ECO:0000313" key="1">
    <source>
        <dbReference type="EMBL" id="KAG0433627.1"/>
    </source>
</evidence>
<name>A0AC60QHA5_IXOPE</name>
<protein>
    <submittedName>
        <fullName evidence="1">Uncharacterized protein</fullName>
    </submittedName>
</protein>
<evidence type="ECO:0000313" key="2">
    <source>
        <dbReference type="Proteomes" id="UP000805193"/>
    </source>
</evidence>
<accession>A0AC60QHA5</accession>
<sequence length="59" mass="6455">PAVFSAFRHFLHLGFGPHARHDPMTTTGTVTGPQDFPLPDEIGTPHRGHAGCSCRQHRP</sequence>
<organism evidence="1 2">
    <name type="scientific">Ixodes persulcatus</name>
    <name type="common">Taiga tick</name>
    <dbReference type="NCBI Taxonomy" id="34615"/>
    <lineage>
        <taxon>Eukaryota</taxon>
        <taxon>Metazoa</taxon>
        <taxon>Ecdysozoa</taxon>
        <taxon>Arthropoda</taxon>
        <taxon>Chelicerata</taxon>
        <taxon>Arachnida</taxon>
        <taxon>Acari</taxon>
        <taxon>Parasitiformes</taxon>
        <taxon>Ixodida</taxon>
        <taxon>Ixodoidea</taxon>
        <taxon>Ixodidae</taxon>
        <taxon>Ixodinae</taxon>
        <taxon>Ixodes</taxon>
    </lineage>
</organism>
<comment type="caution">
    <text evidence="1">The sequence shown here is derived from an EMBL/GenBank/DDBJ whole genome shotgun (WGS) entry which is preliminary data.</text>
</comment>
<reference evidence="1 2" key="1">
    <citation type="journal article" date="2020" name="Cell">
        <title>Large-Scale Comparative Analyses of Tick Genomes Elucidate Their Genetic Diversity and Vector Capacities.</title>
        <authorList>
            <consortium name="Tick Genome and Microbiome Consortium (TIGMIC)"/>
            <person name="Jia N."/>
            <person name="Wang J."/>
            <person name="Shi W."/>
            <person name="Du L."/>
            <person name="Sun Y."/>
            <person name="Zhan W."/>
            <person name="Jiang J.F."/>
            <person name="Wang Q."/>
            <person name="Zhang B."/>
            <person name="Ji P."/>
            <person name="Bell-Sakyi L."/>
            <person name="Cui X.M."/>
            <person name="Yuan T.T."/>
            <person name="Jiang B.G."/>
            <person name="Yang W.F."/>
            <person name="Lam T.T."/>
            <person name="Chang Q.C."/>
            <person name="Ding S.J."/>
            <person name="Wang X.J."/>
            <person name="Zhu J.G."/>
            <person name="Ruan X.D."/>
            <person name="Zhao L."/>
            <person name="Wei J.T."/>
            <person name="Ye R.Z."/>
            <person name="Que T.C."/>
            <person name="Du C.H."/>
            <person name="Zhou Y.H."/>
            <person name="Cheng J.X."/>
            <person name="Dai P.F."/>
            <person name="Guo W.B."/>
            <person name="Han X.H."/>
            <person name="Huang E.J."/>
            <person name="Li L.F."/>
            <person name="Wei W."/>
            <person name="Gao Y.C."/>
            <person name="Liu J.Z."/>
            <person name="Shao H.Z."/>
            <person name="Wang X."/>
            <person name="Wang C.C."/>
            <person name="Yang T.C."/>
            <person name="Huo Q.B."/>
            <person name="Li W."/>
            <person name="Chen H.Y."/>
            <person name="Chen S.E."/>
            <person name="Zhou L.G."/>
            <person name="Ni X.B."/>
            <person name="Tian J.H."/>
            <person name="Sheng Y."/>
            <person name="Liu T."/>
            <person name="Pan Y.S."/>
            <person name="Xia L.Y."/>
            <person name="Li J."/>
            <person name="Zhao F."/>
            <person name="Cao W.C."/>
        </authorList>
    </citation>
    <scope>NUCLEOTIDE SEQUENCE [LARGE SCALE GENOMIC DNA]</scope>
    <source>
        <strain evidence="1">Iper-2018</strain>
    </source>
</reference>
<proteinExistence type="predicted"/>
<feature type="non-terminal residue" evidence="1">
    <location>
        <position position="1"/>
    </location>
</feature>
<dbReference type="Proteomes" id="UP000805193">
    <property type="component" value="Unassembled WGS sequence"/>
</dbReference>
<dbReference type="EMBL" id="JABSTQ010009042">
    <property type="protein sequence ID" value="KAG0433627.1"/>
    <property type="molecule type" value="Genomic_DNA"/>
</dbReference>
<gene>
    <name evidence="1" type="ORF">HPB47_019748</name>
</gene>
<keyword evidence="2" id="KW-1185">Reference proteome</keyword>